<name>A0ABW8NM14_9GAMM</name>
<comment type="caution">
    <text evidence="4">The sequence shown here is derived from an EMBL/GenBank/DDBJ whole genome shotgun (WGS) entry which is preliminary data.</text>
</comment>
<dbReference type="PIRSF" id="PIRSF018266">
    <property type="entry name" value="FecR"/>
    <property type="match status" value="1"/>
</dbReference>
<proteinExistence type="predicted"/>
<dbReference type="Gene3D" id="3.55.50.30">
    <property type="match status" value="1"/>
</dbReference>
<feature type="compositionally biased region" description="Low complexity" evidence="1">
    <location>
        <begin position="13"/>
        <end position="22"/>
    </location>
</feature>
<evidence type="ECO:0000259" key="3">
    <source>
        <dbReference type="Pfam" id="PF16220"/>
    </source>
</evidence>
<dbReference type="PANTHER" id="PTHR30273">
    <property type="entry name" value="PERIPLASMIC SIGNAL SENSOR AND SIGMA FACTOR ACTIVATOR FECR-RELATED"/>
    <property type="match status" value="1"/>
</dbReference>
<evidence type="ECO:0000259" key="2">
    <source>
        <dbReference type="Pfam" id="PF04773"/>
    </source>
</evidence>
<dbReference type="InterPro" id="IPR012373">
    <property type="entry name" value="Ferrdict_sens_TM"/>
</dbReference>
<dbReference type="Proteomes" id="UP001620597">
    <property type="component" value="Unassembled WGS sequence"/>
</dbReference>
<gene>
    <name evidence="4" type="ORF">WG929_16455</name>
</gene>
<keyword evidence="5" id="KW-1185">Reference proteome</keyword>
<evidence type="ECO:0000256" key="1">
    <source>
        <dbReference type="SAM" id="MobiDB-lite"/>
    </source>
</evidence>
<feature type="domain" description="FecR protein" evidence="2">
    <location>
        <begin position="125"/>
        <end position="219"/>
    </location>
</feature>
<feature type="domain" description="FecR N-terminal" evidence="3">
    <location>
        <begin position="32"/>
        <end position="71"/>
    </location>
</feature>
<dbReference type="EMBL" id="JBBKTX010000023">
    <property type="protein sequence ID" value="MFK4754004.1"/>
    <property type="molecule type" value="Genomic_DNA"/>
</dbReference>
<accession>A0ABW8NM14</accession>
<evidence type="ECO:0000313" key="4">
    <source>
        <dbReference type="EMBL" id="MFK4754004.1"/>
    </source>
</evidence>
<dbReference type="InterPro" id="IPR032623">
    <property type="entry name" value="FecR_N"/>
</dbReference>
<dbReference type="Pfam" id="PF16220">
    <property type="entry name" value="DUF4880"/>
    <property type="match status" value="1"/>
</dbReference>
<sequence>MTHRPDRDGHNLTASTPTTSTAYPALNPAVLEQAAEWLLLSSDDWDQPAKQAFQRWLGQHQDHQRAWQRALHLQSMLGNLPEQSAQILQSNPTLSRRRAMSTLVMMMTTGGLLAWQSGVLNSHDFTTRTSEQLDVTLADGTRLQLNTNTQVDVSLSSSRRQIQLQQGEILINTGKNGLYLEAPFHVSTRDAQLQALGTRFSVQQQQHQTRLQVFEGRVRVSGHQGQEWQIVTAGQQVQFNQLGIRHQQAASISSTLWTQQLFAADNLPLAELVTELQRYFSGHIRLHPTLANQRVSGLFPINNIPDTLSLLAQSHPLEVSNLFGVWLTIQPRL</sequence>
<feature type="compositionally biased region" description="Basic and acidic residues" evidence="1">
    <location>
        <begin position="1"/>
        <end position="10"/>
    </location>
</feature>
<dbReference type="InterPro" id="IPR006860">
    <property type="entry name" value="FecR"/>
</dbReference>
<evidence type="ECO:0000313" key="5">
    <source>
        <dbReference type="Proteomes" id="UP001620597"/>
    </source>
</evidence>
<dbReference type="RefSeq" id="WP_416206975.1">
    <property type="nucleotide sequence ID" value="NZ_JBBKTX010000023.1"/>
</dbReference>
<feature type="region of interest" description="Disordered" evidence="1">
    <location>
        <begin position="1"/>
        <end position="22"/>
    </location>
</feature>
<dbReference type="Pfam" id="PF04773">
    <property type="entry name" value="FecR"/>
    <property type="match status" value="1"/>
</dbReference>
<dbReference type="PANTHER" id="PTHR30273:SF2">
    <property type="entry name" value="PROTEIN FECR"/>
    <property type="match status" value="1"/>
</dbReference>
<dbReference type="Gene3D" id="2.60.120.1440">
    <property type="match status" value="1"/>
</dbReference>
<organism evidence="4 5">
    <name type="scientific">Oceanobacter antarcticus</name>
    <dbReference type="NCBI Taxonomy" id="3133425"/>
    <lineage>
        <taxon>Bacteria</taxon>
        <taxon>Pseudomonadati</taxon>
        <taxon>Pseudomonadota</taxon>
        <taxon>Gammaproteobacteria</taxon>
        <taxon>Oceanospirillales</taxon>
        <taxon>Oceanospirillaceae</taxon>
        <taxon>Oceanobacter</taxon>
    </lineage>
</organism>
<protein>
    <submittedName>
        <fullName evidence="4">FecR domain-containing protein</fullName>
    </submittedName>
</protein>
<reference evidence="4 5" key="1">
    <citation type="submission" date="2024-03" db="EMBL/GenBank/DDBJ databases">
        <title>High-quality draft genome sequence of Oceanobacter sp. wDCs-4.</title>
        <authorList>
            <person name="Dong C."/>
        </authorList>
    </citation>
    <scope>NUCLEOTIDE SEQUENCE [LARGE SCALE GENOMIC DNA]</scope>
    <source>
        <strain evidence="5">wDCs-4</strain>
    </source>
</reference>